<evidence type="ECO:0000313" key="2">
    <source>
        <dbReference type="Proteomes" id="UP000005732"/>
    </source>
</evidence>
<evidence type="ECO:0000313" key="1">
    <source>
        <dbReference type="EMBL" id="EJC80653.1"/>
    </source>
</evidence>
<dbReference type="Proteomes" id="UP000005732">
    <property type="component" value="Unassembled WGS sequence"/>
</dbReference>
<organism evidence="1 2">
    <name type="scientific">Rhizobium leguminosarum bv. trifolii WSM2297</name>
    <dbReference type="NCBI Taxonomy" id="754762"/>
    <lineage>
        <taxon>Bacteria</taxon>
        <taxon>Pseudomonadati</taxon>
        <taxon>Pseudomonadota</taxon>
        <taxon>Alphaproteobacteria</taxon>
        <taxon>Hyphomicrobiales</taxon>
        <taxon>Rhizobiaceae</taxon>
        <taxon>Rhizobium/Agrobacterium group</taxon>
        <taxon>Rhizobium</taxon>
    </lineage>
</organism>
<name>J0W636_RHILT</name>
<reference evidence="1 2" key="1">
    <citation type="submission" date="2012-02" db="EMBL/GenBank/DDBJ databases">
        <title>Improved High-Quality Draft Sequence of Rhizobium leguminosarum bv. trifolii WSM2297.</title>
        <authorList>
            <consortium name="US DOE Joint Genome Institute"/>
            <person name="Lucas S."/>
            <person name="Han J."/>
            <person name="Lapidus A."/>
            <person name="Cheng J.-F."/>
            <person name="Goodwin L."/>
            <person name="Pitluck S."/>
            <person name="Peters L."/>
            <person name="Ovchinnikova G."/>
            <person name="Zhang X."/>
            <person name="Detter J.C."/>
            <person name="Han C."/>
            <person name="Tapia R."/>
            <person name="Land M."/>
            <person name="Hauser L."/>
            <person name="Kyrpides N."/>
            <person name="Ivanova N."/>
            <person name="Pagani I."/>
            <person name="Brau L."/>
            <person name="Yates R."/>
            <person name="O'Hara G."/>
            <person name="Rui T."/>
            <person name="Howieson J."/>
            <person name="Reeve W."/>
            <person name="Woyke T."/>
        </authorList>
    </citation>
    <scope>NUCLEOTIDE SEQUENCE [LARGE SCALE GENOMIC DNA]</scope>
    <source>
        <strain evidence="1 2">WSM2297</strain>
    </source>
</reference>
<proteinExistence type="predicted"/>
<dbReference type="EMBL" id="JH719395">
    <property type="protein sequence ID" value="EJC80653.1"/>
    <property type="molecule type" value="Genomic_DNA"/>
</dbReference>
<gene>
    <name evidence="1" type="ORF">Rleg4DRAFT_2288</name>
</gene>
<sequence length="107" mass="11435">MLFQLELSVSGSITVNAESSSDALAKFLSAHKAGIDPMGLWFSENMFSEEDFPDVDLVVEETPTPLNARIILRNGRGVISTAYMHVPHLPGANDGCGADNATFPDPA</sequence>
<dbReference type="OrthoDB" id="9955779at2"/>
<dbReference type="AlphaFoldDB" id="J0W636"/>
<dbReference type="RefSeq" id="WP_003581363.1">
    <property type="nucleotide sequence ID" value="NZ_JH719395.1"/>
</dbReference>
<dbReference type="HOGENOM" id="CLU_2207941_0_0_5"/>
<accession>J0W636</accession>
<protein>
    <submittedName>
        <fullName evidence="1">Uncharacterized protein</fullName>
    </submittedName>
</protein>